<name>A0A0D0B991_9AGAM</name>
<protein>
    <submittedName>
        <fullName evidence="1">Uncharacterized protein</fullName>
    </submittedName>
</protein>
<dbReference type="InParanoid" id="A0A0D0B991"/>
<keyword evidence="2" id="KW-1185">Reference proteome</keyword>
<proteinExistence type="predicted"/>
<dbReference type="EMBL" id="KN835227">
    <property type="protein sequence ID" value="KIK42892.1"/>
    <property type="molecule type" value="Genomic_DNA"/>
</dbReference>
<dbReference type="AlphaFoldDB" id="A0A0D0B991"/>
<evidence type="ECO:0000313" key="2">
    <source>
        <dbReference type="Proteomes" id="UP000054485"/>
    </source>
</evidence>
<sequence>MSGACLIYTEWGFMSLARQSSKTIKGYRIGNPYGLRRGAQYRRDKRCVLVVTLRGIFQSPAAT</sequence>
<reference evidence="1 2" key="1">
    <citation type="submission" date="2014-04" db="EMBL/GenBank/DDBJ databases">
        <authorList>
            <consortium name="DOE Joint Genome Institute"/>
            <person name="Kuo A."/>
            <person name="Ruytinx J."/>
            <person name="Rineau F."/>
            <person name="Colpaert J."/>
            <person name="Kohler A."/>
            <person name="Nagy L.G."/>
            <person name="Floudas D."/>
            <person name="Copeland A."/>
            <person name="Barry K.W."/>
            <person name="Cichocki N."/>
            <person name="Veneault-Fourrey C."/>
            <person name="LaButti K."/>
            <person name="Lindquist E.A."/>
            <person name="Lipzen A."/>
            <person name="Lundell T."/>
            <person name="Morin E."/>
            <person name="Murat C."/>
            <person name="Sun H."/>
            <person name="Tunlid A."/>
            <person name="Henrissat B."/>
            <person name="Grigoriev I.V."/>
            <person name="Hibbett D.S."/>
            <person name="Martin F."/>
            <person name="Nordberg H.P."/>
            <person name="Cantor M.N."/>
            <person name="Hua S.X."/>
        </authorList>
    </citation>
    <scope>NUCLEOTIDE SEQUENCE [LARGE SCALE GENOMIC DNA]</scope>
    <source>
        <strain evidence="1 2">UH-Slu-Lm8-n1</strain>
    </source>
</reference>
<dbReference type="HOGENOM" id="CLU_2887376_0_0_1"/>
<reference evidence="2" key="2">
    <citation type="submission" date="2015-01" db="EMBL/GenBank/DDBJ databases">
        <title>Evolutionary Origins and Diversification of the Mycorrhizal Mutualists.</title>
        <authorList>
            <consortium name="DOE Joint Genome Institute"/>
            <consortium name="Mycorrhizal Genomics Consortium"/>
            <person name="Kohler A."/>
            <person name="Kuo A."/>
            <person name="Nagy L.G."/>
            <person name="Floudas D."/>
            <person name="Copeland A."/>
            <person name="Barry K.W."/>
            <person name="Cichocki N."/>
            <person name="Veneault-Fourrey C."/>
            <person name="LaButti K."/>
            <person name="Lindquist E.A."/>
            <person name="Lipzen A."/>
            <person name="Lundell T."/>
            <person name="Morin E."/>
            <person name="Murat C."/>
            <person name="Riley R."/>
            <person name="Ohm R."/>
            <person name="Sun H."/>
            <person name="Tunlid A."/>
            <person name="Henrissat B."/>
            <person name="Grigoriev I.V."/>
            <person name="Hibbett D.S."/>
            <person name="Martin F."/>
        </authorList>
    </citation>
    <scope>NUCLEOTIDE SEQUENCE [LARGE SCALE GENOMIC DNA]</scope>
    <source>
        <strain evidence="2">UH-Slu-Lm8-n1</strain>
    </source>
</reference>
<gene>
    <name evidence="1" type="ORF">CY34DRAFT_804463</name>
</gene>
<dbReference type="Proteomes" id="UP000054485">
    <property type="component" value="Unassembled WGS sequence"/>
</dbReference>
<organism evidence="1 2">
    <name type="scientific">Suillus luteus UH-Slu-Lm8-n1</name>
    <dbReference type="NCBI Taxonomy" id="930992"/>
    <lineage>
        <taxon>Eukaryota</taxon>
        <taxon>Fungi</taxon>
        <taxon>Dikarya</taxon>
        <taxon>Basidiomycota</taxon>
        <taxon>Agaricomycotina</taxon>
        <taxon>Agaricomycetes</taxon>
        <taxon>Agaricomycetidae</taxon>
        <taxon>Boletales</taxon>
        <taxon>Suillineae</taxon>
        <taxon>Suillaceae</taxon>
        <taxon>Suillus</taxon>
    </lineage>
</organism>
<evidence type="ECO:0000313" key="1">
    <source>
        <dbReference type="EMBL" id="KIK42892.1"/>
    </source>
</evidence>
<accession>A0A0D0B991</accession>